<dbReference type="InterPro" id="IPR025609">
    <property type="entry name" value="Lsm14-like_N"/>
</dbReference>
<dbReference type="Pfam" id="PF12701">
    <property type="entry name" value="LSM14"/>
    <property type="match status" value="1"/>
</dbReference>
<dbReference type="CDD" id="cd01736">
    <property type="entry name" value="LSm14_N"/>
    <property type="match status" value="1"/>
</dbReference>
<dbReference type="InterPro" id="IPR010920">
    <property type="entry name" value="LSM_dom_sf"/>
</dbReference>
<dbReference type="InterPro" id="IPR025761">
    <property type="entry name" value="FFD_box"/>
</dbReference>
<dbReference type="InterPro" id="IPR047575">
    <property type="entry name" value="Sm"/>
</dbReference>
<feature type="domain" description="DFDF" evidence="4">
    <location>
        <begin position="629"/>
        <end position="665"/>
    </location>
</feature>
<dbReference type="SMART" id="SM01199">
    <property type="entry name" value="FDF"/>
    <property type="match status" value="1"/>
</dbReference>
<feature type="compositionally biased region" description="Gly residues" evidence="3">
    <location>
        <begin position="741"/>
        <end position="771"/>
    </location>
</feature>
<dbReference type="InterPro" id="IPR019050">
    <property type="entry name" value="FDF_dom"/>
</dbReference>
<evidence type="ECO:0000256" key="1">
    <source>
        <dbReference type="PROSITE-ProRule" id="PRU00846"/>
    </source>
</evidence>
<dbReference type="PROSITE" id="PS51536">
    <property type="entry name" value="TFG"/>
    <property type="match status" value="1"/>
</dbReference>
<feature type="compositionally biased region" description="Polar residues" evidence="3">
    <location>
        <begin position="403"/>
        <end position="418"/>
    </location>
</feature>
<feature type="region of interest" description="Disordered" evidence="3">
    <location>
        <begin position="732"/>
        <end position="779"/>
    </location>
</feature>
<evidence type="ECO:0000313" key="8">
    <source>
        <dbReference type="EMBL" id="BAJ86682.1"/>
    </source>
</evidence>
<feature type="compositionally biased region" description="Polar residues" evidence="3">
    <location>
        <begin position="445"/>
        <end position="460"/>
    </location>
</feature>
<dbReference type="GO" id="GO:0003723">
    <property type="term" value="F:RNA binding"/>
    <property type="evidence" value="ECO:0007669"/>
    <property type="project" value="InterPro"/>
</dbReference>
<evidence type="ECO:0000259" key="4">
    <source>
        <dbReference type="PROSITE" id="PS51512"/>
    </source>
</evidence>
<dbReference type="PROSITE" id="PS52002">
    <property type="entry name" value="SM"/>
    <property type="match status" value="1"/>
</dbReference>
<feature type="domain" description="TFG box profile" evidence="6">
    <location>
        <begin position="714"/>
        <end position="734"/>
    </location>
</feature>
<dbReference type="PROSITE" id="PS51513">
    <property type="entry name" value="FFD"/>
    <property type="match status" value="1"/>
</dbReference>
<dbReference type="SMART" id="SM01271">
    <property type="entry name" value="LSM14"/>
    <property type="match status" value="1"/>
</dbReference>
<proteinExistence type="evidence at transcript level"/>
<feature type="region of interest" description="Disordered" evidence="3">
    <location>
        <begin position="83"/>
        <end position="162"/>
    </location>
</feature>
<dbReference type="EMBL" id="AK360829">
    <property type="protein sequence ID" value="BAJ92037.1"/>
    <property type="molecule type" value="mRNA"/>
</dbReference>
<evidence type="ECO:0000259" key="6">
    <source>
        <dbReference type="PROSITE" id="PS51536"/>
    </source>
</evidence>
<dbReference type="InterPro" id="IPR025762">
    <property type="entry name" value="DFDF"/>
</dbReference>
<dbReference type="PANTHER" id="PTHR13586:SF0">
    <property type="entry name" value="TRAILER HITCH, ISOFORM H"/>
    <property type="match status" value="1"/>
</dbReference>
<dbReference type="AlphaFoldDB" id="F2CV11"/>
<feature type="compositionally biased region" description="Polar residues" evidence="3">
    <location>
        <begin position="557"/>
        <end position="566"/>
    </location>
</feature>
<feature type="compositionally biased region" description="Polar residues" evidence="3">
    <location>
        <begin position="143"/>
        <end position="157"/>
    </location>
</feature>
<feature type="compositionally biased region" description="Polar residues" evidence="3">
    <location>
        <begin position="206"/>
        <end position="218"/>
    </location>
</feature>
<feature type="region of interest" description="Disordered" evidence="3">
    <location>
        <begin position="513"/>
        <end position="632"/>
    </location>
</feature>
<feature type="domain" description="FFD box profile" evidence="5">
    <location>
        <begin position="692"/>
        <end position="707"/>
    </location>
</feature>
<feature type="compositionally biased region" description="Low complexity" evidence="3">
    <location>
        <begin position="513"/>
        <end position="556"/>
    </location>
</feature>
<feature type="compositionally biased region" description="Polar residues" evidence="3">
    <location>
        <begin position="123"/>
        <end position="136"/>
    </location>
</feature>
<feature type="non-terminal residue" evidence="8">
    <location>
        <position position="1"/>
    </location>
</feature>
<feature type="region of interest" description="Disordered" evidence="3">
    <location>
        <begin position="396"/>
        <end position="460"/>
    </location>
</feature>
<evidence type="ECO:0000259" key="7">
    <source>
        <dbReference type="PROSITE" id="PS52002"/>
    </source>
</evidence>
<name>F2CV11_HORVV</name>
<evidence type="ECO:0000259" key="5">
    <source>
        <dbReference type="PROSITE" id="PS51513"/>
    </source>
</evidence>
<feature type="compositionally biased region" description="Low complexity" evidence="3">
    <location>
        <begin position="109"/>
        <end position="122"/>
    </location>
</feature>
<feature type="short sequence motif" description="FFD box" evidence="1">
    <location>
        <begin position="692"/>
        <end position="707"/>
    </location>
</feature>
<dbReference type="SUPFAM" id="SSF50182">
    <property type="entry name" value="Sm-like ribonucleoproteins"/>
    <property type="match status" value="1"/>
</dbReference>
<sequence>ARPAAMAAAPETYIGSVISLTSKSEIRYEGVLYTINTEESSIGLRNVRSFGSEGRKKDGQQIPASDKIYEYILFRGSDIKDLQVKSSPPAQPASLHNDPAIIQSHYPRPSSSSASLPPAASSTIAEPTSQNVQSMVQMPPPSQGNLHPTPQSVQSGIQMPPPFQGNLPPTSQNVQPGIQMPPPFQGNLPPTSQNVQTGIRMPPPYQGNSPPTSQNVQSGIQMPPPFQGNLPPTSQNVQSGIQMTPPFQGNPFQPPPSLPTWNSSPMPSSVNGSGLAMPQMYWPGYYTAPTGFAHLQQPPFLRPPHGLTVPQALQQSVQYPGLNTSLPAGFPSMPDFPSLLQPSNNQSQTLGASASTLLSVPASSSGSASASATETQVSQLPNKLSAVSASAFSVGLTPPPVNPSTSTIETSTPLSQGMPSVVKNKPPVLPDSSVASLSGDKPDNISASMSTCQPSQPPTANIASSAITVAESIALVTPGQLLPTNSSTSSQTMQTTAVVPSYKSPSVVSSSQAASTAPSAPSYKSPSVVSSSQTASTAPSAHANSSAGSRSQVASSTVLTSRQLEPNNEKKDAKQAELKAKHVGSPSENKEPLLPAPKPILQKPAEASSHVQYNNRGRGRGRGRGRANLQPRPIAKFAEDFDFMAMNEKFNKDEVWDHLGKSNGQFTDDPNEYDDNIVEDDVVSPGKPEVKHVYVKDDFFDSLSSNTIDNGARNGRIKFSEQRKIDTETFGDSARHRPMGMRGGGRGPRGGGPRGRGGYYGRGYGYTGRGRGYSYPNHQ</sequence>
<evidence type="ECO:0000256" key="3">
    <source>
        <dbReference type="SAM" id="MobiDB-lite"/>
    </source>
</evidence>
<feature type="short sequence motif" description="TFG box" evidence="2">
    <location>
        <begin position="714"/>
        <end position="734"/>
    </location>
</feature>
<dbReference type="PROSITE" id="PS51512">
    <property type="entry name" value="DFDF"/>
    <property type="match status" value="1"/>
</dbReference>
<feature type="domain" description="Sm" evidence="7">
    <location>
        <begin position="5"/>
        <end position="88"/>
    </location>
</feature>
<feature type="compositionally biased region" description="Basic and acidic residues" evidence="3">
    <location>
        <begin position="567"/>
        <end position="580"/>
    </location>
</feature>
<reference evidence="8" key="1">
    <citation type="journal article" date="2011" name="Plant Physiol.">
        <title>Comprehensive sequence analysis of 24,783 barley full-length cDNAs derived from 12 clone libraries.</title>
        <authorList>
            <person name="Matsumoto T."/>
            <person name="Tanaka T."/>
            <person name="Sakai H."/>
            <person name="Amano N."/>
            <person name="Kanamori H."/>
            <person name="Kurita K."/>
            <person name="Kikuta A."/>
            <person name="Kamiya K."/>
            <person name="Yamamoto M."/>
            <person name="Ikawa H."/>
            <person name="Fujii N."/>
            <person name="Hori K."/>
            <person name="Itoh T."/>
            <person name="Sato K."/>
        </authorList>
    </citation>
    <scope>NUCLEOTIDE SEQUENCE</scope>
    <source>
        <tissue evidence="8">Shoot</tissue>
        <tissue evidence="9">Shoot and root</tissue>
    </source>
</reference>
<dbReference type="EMBL" id="AK364591">
    <property type="protein sequence ID" value="BAJ95794.1"/>
    <property type="molecule type" value="mRNA"/>
</dbReference>
<dbReference type="PANTHER" id="PTHR13586">
    <property type="entry name" value="SCD6 PROTEIN-RELATED"/>
    <property type="match status" value="1"/>
</dbReference>
<feature type="region of interest" description="Disordered" evidence="3">
    <location>
        <begin position="196"/>
        <end position="218"/>
    </location>
</feature>
<accession>F2CV11</accession>
<feature type="region of interest" description="Disordered" evidence="3">
    <location>
        <begin position="324"/>
        <end position="348"/>
    </location>
</feature>
<dbReference type="Gene3D" id="2.30.30.100">
    <property type="match status" value="1"/>
</dbReference>
<dbReference type="EMBL" id="AK355463">
    <property type="protein sequence ID" value="BAJ86682.1"/>
    <property type="molecule type" value="mRNA"/>
</dbReference>
<dbReference type="InterPro" id="IPR025768">
    <property type="entry name" value="TFG_box"/>
</dbReference>
<dbReference type="Pfam" id="PF09532">
    <property type="entry name" value="FDF"/>
    <property type="match status" value="1"/>
</dbReference>
<organism evidence="8">
    <name type="scientific">Hordeum vulgare subsp. vulgare</name>
    <name type="common">Domesticated barley</name>
    <dbReference type="NCBI Taxonomy" id="112509"/>
    <lineage>
        <taxon>Eukaryota</taxon>
        <taxon>Viridiplantae</taxon>
        <taxon>Streptophyta</taxon>
        <taxon>Embryophyta</taxon>
        <taxon>Tracheophyta</taxon>
        <taxon>Spermatophyta</taxon>
        <taxon>Magnoliopsida</taxon>
        <taxon>Liliopsida</taxon>
        <taxon>Poales</taxon>
        <taxon>Poaceae</taxon>
        <taxon>BOP clade</taxon>
        <taxon>Pooideae</taxon>
        <taxon>Triticodae</taxon>
        <taxon>Triticeae</taxon>
        <taxon>Hordeinae</taxon>
        <taxon>Hordeum</taxon>
    </lineage>
</organism>
<evidence type="ECO:0000256" key="2">
    <source>
        <dbReference type="PROSITE-ProRule" id="PRU00869"/>
    </source>
</evidence>
<evidence type="ECO:0000313" key="9">
    <source>
        <dbReference type="EMBL" id="BAJ95794.1"/>
    </source>
</evidence>
<protein>
    <submittedName>
        <fullName evidence="8">Predicted protein</fullName>
    </submittedName>
</protein>